<organism evidence="1 2">
    <name type="scientific">Dioscorea alata</name>
    <name type="common">Purple yam</name>
    <dbReference type="NCBI Taxonomy" id="55571"/>
    <lineage>
        <taxon>Eukaryota</taxon>
        <taxon>Viridiplantae</taxon>
        <taxon>Streptophyta</taxon>
        <taxon>Embryophyta</taxon>
        <taxon>Tracheophyta</taxon>
        <taxon>Spermatophyta</taxon>
        <taxon>Magnoliopsida</taxon>
        <taxon>Liliopsida</taxon>
        <taxon>Dioscoreales</taxon>
        <taxon>Dioscoreaceae</taxon>
        <taxon>Dioscorea</taxon>
    </lineage>
</organism>
<dbReference type="EMBL" id="CM037025">
    <property type="protein sequence ID" value="KAH7662199.1"/>
    <property type="molecule type" value="Genomic_DNA"/>
</dbReference>
<gene>
    <name evidence="1" type="ORF">IHE45_15G117000</name>
</gene>
<sequence>MSNRAQKPQGAVPRSGKGNGFFSRCNFSSYLRFVSTGASTVASTVRSAGASVASSIVGDDDDSRRDQVHWAGFDKLEYEGVLREVLLLGYRSGFQVWDVEEADDVRQLASKYEGFVSFMQMLKNPAPSRRCGDKFLDLRPLVAVVGDGSFSGSCNSIDALGSPCNGNMDSHLELGNENLDQTFVCFYSFRTHEYAHLLKFQSAIYSIRCSPLIVAVSLASQIYCFHSATLEREYIVCTHPIVSSISYGPLALGSRWLAYCGDPVAVSSIVRAIPHQMTLVTGLPTSLPNGNQMANFAKESTRQLAAGIITLGDKGYKKLSKYYTELLPEGNISLKHGNSALKTNGLINRQLPAGEHIGMVIVRDVVSKSVMVQFRAHESPISALCFDPTGTLLVTASIRGHNINVFHIIVPCPSGRSFRSDPVGTCTHLYRLQRGITNAIIRGISFSNDNKWIIVNSSRGTSHLFAIPHYANLHLNDMKDTANSNRTDLIYKVSVDCLNSSCSSRVDQQGLHPSGFPVALSAVSRLRNGVNDWKNAVTGAAAAATGRVAPLSGPMASVFHNRKSFGHYTHINELKTEYYLLVFSPVGSIIQYVLRELSREDSGLDLSGISTASLVSVQESSKKFVVEASLKWDICHARNRRSEGDEFYAYCEQVNGKSTCPFQTGLGKGTSPASSFPDMKAKLGTERNHRSYISEAEFLTHSASQPLWAKSEPKVYFEVMIDENLSLDGDSCDGIKIEKIPTSRIEFRSKVLVPFFHGHQMPQFPQSRSHVSDNDTSASLLSHKSSLSEEMKPSLRSIYSSLNCMPETAAVTELPGGFQQNCVGNFQLSVETNENNVNNTIHQLEYSNNHEGMKPEAKTEAVLQRTNTMDSVTVEFHFDNYNDNEID</sequence>
<evidence type="ECO:0000313" key="2">
    <source>
        <dbReference type="Proteomes" id="UP000827976"/>
    </source>
</evidence>
<dbReference type="Proteomes" id="UP000827976">
    <property type="component" value="Chromosome 15"/>
</dbReference>
<reference evidence="2" key="1">
    <citation type="journal article" date="2022" name="Nat. Commun.">
        <title>Chromosome evolution and the genetic basis of agronomically important traits in greater yam.</title>
        <authorList>
            <person name="Bredeson J.V."/>
            <person name="Lyons J.B."/>
            <person name="Oniyinde I.O."/>
            <person name="Okereke N.R."/>
            <person name="Kolade O."/>
            <person name="Nnabue I."/>
            <person name="Nwadili C.O."/>
            <person name="Hribova E."/>
            <person name="Parker M."/>
            <person name="Nwogha J."/>
            <person name="Shu S."/>
            <person name="Carlson J."/>
            <person name="Kariba R."/>
            <person name="Muthemba S."/>
            <person name="Knop K."/>
            <person name="Barton G.J."/>
            <person name="Sherwood A.V."/>
            <person name="Lopez-Montes A."/>
            <person name="Asiedu R."/>
            <person name="Jamnadass R."/>
            <person name="Muchugi A."/>
            <person name="Goodstein D."/>
            <person name="Egesi C.N."/>
            <person name="Featherston J."/>
            <person name="Asfaw A."/>
            <person name="Simpson G.G."/>
            <person name="Dolezel J."/>
            <person name="Hendre P.S."/>
            <person name="Van Deynze A."/>
            <person name="Kumar P.L."/>
            <person name="Obidiegwu J.E."/>
            <person name="Bhattacharjee R."/>
            <person name="Rokhsar D.S."/>
        </authorList>
    </citation>
    <scope>NUCLEOTIDE SEQUENCE [LARGE SCALE GENOMIC DNA]</scope>
    <source>
        <strain evidence="2">cv. TDa95/00328</strain>
    </source>
</reference>
<proteinExistence type="predicted"/>
<accession>A0ACB7UP68</accession>
<name>A0ACB7UP68_DIOAL</name>
<keyword evidence="2" id="KW-1185">Reference proteome</keyword>
<evidence type="ECO:0000313" key="1">
    <source>
        <dbReference type="EMBL" id="KAH7662199.1"/>
    </source>
</evidence>
<comment type="caution">
    <text evidence="1">The sequence shown here is derived from an EMBL/GenBank/DDBJ whole genome shotgun (WGS) entry which is preliminary data.</text>
</comment>
<protein>
    <submittedName>
        <fullName evidence="1">WD40 repeat protein</fullName>
    </submittedName>
</protein>